<protein>
    <submittedName>
        <fullName evidence="2">Uncharacterized protein DUF3592</fullName>
    </submittedName>
</protein>
<keyword evidence="1" id="KW-1133">Transmembrane helix</keyword>
<gene>
    <name evidence="2" type="ORF">CLV29_2224</name>
</gene>
<feature type="transmembrane region" description="Helical" evidence="1">
    <location>
        <begin position="29"/>
        <end position="48"/>
    </location>
</feature>
<name>A0A4R7JAF3_9ACTN</name>
<keyword evidence="1" id="KW-0472">Membrane</keyword>
<comment type="caution">
    <text evidence="2">The sequence shown here is derived from an EMBL/GenBank/DDBJ whole genome shotgun (WGS) entry which is preliminary data.</text>
</comment>
<evidence type="ECO:0000256" key="1">
    <source>
        <dbReference type="SAM" id="Phobius"/>
    </source>
</evidence>
<dbReference type="AlphaFoldDB" id="A0A4R7JAF3"/>
<organism evidence="2 3">
    <name type="scientific">Naumannella halotolerans</name>
    <dbReference type="NCBI Taxonomy" id="993414"/>
    <lineage>
        <taxon>Bacteria</taxon>
        <taxon>Bacillati</taxon>
        <taxon>Actinomycetota</taxon>
        <taxon>Actinomycetes</taxon>
        <taxon>Propionibacteriales</taxon>
        <taxon>Propionibacteriaceae</taxon>
        <taxon>Naumannella</taxon>
    </lineage>
</organism>
<keyword evidence="1" id="KW-0812">Transmembrane</keyword>
<keyword evidence="3" id="KW-1185">Reference proteome</keyword>
<dbReference type="EMBL" id="SOAW01000001">
    <property type="protein sequence ID" value="TDT34552.1"/>
    <property type="molecule type" value="Genomic_DNA"/>
</dbReference>
<evidence type="ECO:0000313" key="2">
    <source>
        <dbReference type="EMBL" id="TDT34552.1"/>
    </source>
</evidence>
<feature type="transmembrane region" description="Helical" evidence="1">
    <location>
        <begin position="143"/>
        <end position="166"/>
    </location>
</feature>
<dbReference type="RefSeq" id="WP_133754910.1">
    <property type="nucleotide sequence ID" value="NZ_SOAW01000001.1"/>
</dbReference>
<proteinExistence type="predicted"/>
<sequence>MTDSAPHSSGEDPLTAAEHRRMRRLRHTLRISALVFLVIGLACAALSLPTGISELQRAQSQSAWIPVEGTVVRFEPQPERFPLRSAPITVERPVIEYRVNEVTRYYIHPRATDLDYPLGAPVLLRYDRADPALVTYDRGQTTYLAPLLLGTMPLLFGLILGAVMWIRSGDQRFLRLATRPGD</sequence>
<dbReference type="Proteomes" id="UP000295371">
    <property type="component" value="Unassembled WGS sequence"/>
</dbReference>
<accession>A0A4R7JAF3</accession>
<evidence type="ECO:0000313" key="3">
    <source>
        <dbReference type="Proteomes" id="UP000295371"/>
    </source>
</evidence>
<reference evidence="2 3" key="1">
    <citation type="submission" date="2019-03" db="EMBL/GenBank/DDBJ databases">
        <title>Genomic Encyclopedia of Archaeal and Bacterial Type Strains, Phase II (KMG-II): from individual species to whole genera.</title>
        <authorList>
            <person name="Goeker M."/>
        </authorList>
    </citation>
    <scope>NUCLEOTIDE SEQUENCE [LARGE SCALE GENOMIC DNA]</scope>
    <source>
        <strain evidence="2 3">DSM 24323</strain>
    </source>
</reference>